<reference evidence="1 2" key="1">
    <citation type="journal article" date="2015" name="Stand. Genomic Sci.">
        <title>Genomic Encyclopedia of Bacterial and Archaeal Type Strains, Phase III: the genomes of soil and plant-associated and newly described type strains.</title>
        <authorList>
            <person name="Whitman W.B."/>
            <person name="Woyke T."/>
            <person name="Klenk H.P."/>
            <person name="Zhou Y."/>
            <person name="Lilburn T.G."/>
            <person name="Beck B.J."/>
            <person name="De Vos P."/>
            <person name="Vandamme P."/>
            <person name="Eisen J.A."/>
            <person name="Garrity G."/>
            <person name="Hugenholtz P."/>
            <person name="Kyrpides N.C."/>
        </authorList>
    </citation>
    <scope>NUCLEOTIDE SEQUENCE [LARGE SCALE GENOMIC DNA]</scope>
    <source>
        <strain evidence="1 2">VKM Ac-2538</strain>
    </source>
</reference>
<comment type="caution">
    <text evidence="1">The sequence shown here is derived from an EMBL/GenBank/DDBJ whole genome shotgun (WGS) entry which is preliminary data.</text>
</comment>
<organism evidence="1 2">
    <name type="scientific">Kribbella orskensis</name>
    <dbReference type="NCBI Taxonomy" id="2512216"/>
    <lineage>
        <taxon>Bacteria</taxon>
        <taxon>Bacillati</taxon>
        <taxon>Actinomycetota</taxon>
        <taxon>Actinomycetes</taxon>
        <taxon>Propionibacteriales</taxon>
        <taxon>Kribbellaceae</taxon>
        <taxon>Kribbella</taxon>
    </lineage>
</organism>
<protein>
    <submittedName>
        <fullName evidence="1">Uncharacterized protein</fullName>
    </submittedName>
</protein>
<dbReference type="Proteomes" id="UP000295818">
    <property type="component" value="Unassembled WGS sequence"/>
</dbReference>
<dbReference type="EMBL" id="SLWM01000014">
    <property type="protein sequence ID" value="TCO17387.1"/>
    <property type="molecule type" value="Genomic_DNA"/>
</dbReference>
<gene>
    <name evidence="1" type="ORF">EV644_11435</name>
</gene>
<evidence type="ECO:0000313" key="1">
    <source>
        <dbReference type="EMBL" id="TCO17387.1"/>
    </source>
</evidence>
<proteinExistence type="predicted"/>
<name>A0ABY2BDQ7_9ACTN</name>
<evidence type="ECO:0000313" key="2">
    <source>
        <dbReference type="Proteomes" id="UP000295818"/>
    </source>
</evidence>
<accession>A0ABY2BDQ7</accession>
<keyword evidence="2" id="KW-1185">Reference proteome</keyword>
<sequence>MPSALRMAAESAPLMLDLVEFATEIVASASPRTDHEHWRTAVLAGLIDPSSGTPQYGPTMRAWSPEDDLVTPQRVEPWIEVFQAVLGESPELVPTLLVAFRDGQVAAESLQGFERLERLGAVIVEDSLVRLTPLGVRGLFACGRWADPSYWLLEPGEWWANLSTEDLVAFLQAAAQLRLVDQAGAVGRWFEQASPEQFAYQLVHAGPSLHGGALATAFGYLLRIGLDAAPAVEEWLANVSLACWGLQWFDLIGAPRAGAPTEQEHACLIAESKRAVDELRALLDRSALEPPQPPLPGATIDQLSLAIPHRLATPRVGELLQRLLNSEVPEQPGDRAELEQLLAETR</sequence>